<feature type="region of interest" description="Disordered" evidence="1">
    <location>
        <begin position="125"/>
        <end position="199"/>
    </location>
</feature>
<accession>A0A0G4HQL8</accession>
<dbReference type="AlphaFoldDB" id="A0A0G4HQL8"/>
<gene>
    <name evidence="3" type="ORF">Cvel_8001</name>
</gene>
<dbReference type="EMBL" id="CDMZ01003521">
    <property type="protein sequence ID" value="CEM46687.1"/>
    <property type="molecule type" value="Genomic_DNA"/>
</dbReference>
<dbReference type="VEuPathDB" id="CryptoDB:Cvel_8001"/>
<feature type="chain" id="PRO_5005191866" description="AGC-kinase C-terminal domain-containing protein" evidence="2">
    <location>
        <begin position="21"/>
        <end position="199"/>
    </location>
</feature>
<evidence type="ECO:0008006" key="4">
    <source>
        <dbReference type="Google" id="ProtNLM"/>
    </source>
</evidence>
<feature type="signal peptide" evidence="2">
    <location>
        <begin position="1"/>
        <end position="20"/>
    </location>
</feature>
<name>A0A0G4HQL8_9ALVE</name>
<organism evidence="3">
    <name type="scientific">Chromera velia CCMP2878</name>
    <dbReference type="NCBI Taxonomy" id="1169474"/>
    <lineage>
        <taxon>Eukaryota</taxon>
        <taxon>Sar</taxon>
        <taxon>Alveolata</taxon>
        <taxon>Colpodellida</taxon>
        <taxon>Chromeraceae</taxon>
        <taxon>Chromera</taxon>
    </lineage>
</organism>
<keyword evidence="2" id="KW-0732">Signal</keyword>
<protein>
    <recommendedName>
        <fullName evidence="4">AGC-kinase C-terminal domain-containing protein</fullName>
    </recommendedName>
</protein>
<evidence type="ECO:0000256" key="1">
    <source>
        <dbReference type="SAM" id="MobiDB-lite"/>
    </source>
</evidence>
<proteinExistence type="predicted"/>
<evidence type="ECO:0000256" key="2">
    <source>
        <dbReference type="SAM" id="SignalP"/>
    </source>
</evidence>
<reference evidence="3" key="1">
    <citation type="submission" date="2014-11" db="EMBL/GenBank/DDBJ databases">
        <authorList>
            <person name="Otto D Thomas"/>
            <person name="Naeem Raeece"/>
        </authorList>
    </citation>
    <scope>NUCLEOTIDE SEQUENCE</scope>
</reference>
<sequence>MFRCTAFAVFLALLVQNAVCLKLQRGVKEKIQKFSEPATDGIPVTKIKGFHGDPQGFKAKLNDWETGKVFGKDAEKTEKPNVEVNIPDFKQRKALFQSPQPATKQPAEYFQPLVRDADFAAKLAKFDDVPPPPSDHPVLERQMATSGDYSPDDVPPAPAGLPDFERENAWSGDYSGELSSPAPLERQYGVSEDDEDFAD</sequence>
<evidence type="ECO:0000313" key="3">
    <source>
        <dbReference type="EMBL" id="CEM46687.1"/>
    </source>
</evidence>